<dbReference type="EMBL" id="BLIR01000001">
    <property type="protein sequence ID" value="GFE38909.1"/>
    <property type="molecule type" value="Genomic_DNA"/>
</dbReference>
<evidence type="ECO:0000256" key="2">
    <source>
        <dbReference type="SAM" id="Phobius"/>
    </source>
</evidence>
<feature type="region of interest" description="Disordered" evidence="1">
    <location>
        <begin position="1"/>
        <end position="25"/>
    </location>
</feature>
<keyword evidence="2" id="KW-0812">Transmembrane</keyword>
<keyword evidence="4" id="KW-1185">Reference proteome</keyword>
<feature type="transmembrane region" description="Helical" evidence="2">
    <location>
        <begin position="66"/>
        <end position="88"/>
    </location>
</feature>
<dbReference type="Proteomes" id="UP000431826">
    <property type="component" value="Unassembled WGS sequence"/>
</dbReference>
<name>A0A640USZ3_9ACTN</name>
<comment type="caution">
    <text evidence="3">The sequence shown here is derived from an EMBL/GenBank/DDBJ whole genome shotgun (WGS) entry which is preliminary data.</text>
</comment>
<gene>
    <name evidence="3" type="ORF">Stube_35820</name>
</gene>
<dbReference type="AlphaFoldDB" id="A0A640USZ3"/>
<reference evidence="3 4" key="1">
    <citation type="submission" date="2019-12" db="EMBL/GenBank/DDBJ databases">
        <title>Whole genome shotgun sequence of Streptomyces tubercidicus NBRC 13090.</title>
        <authorList>
            <person name="Ichikawa N."/>
            <person name="Kimura A."/>
            <person name="Kitahashi Y."/>
            <person name="Komaki H."/>
            <person name="Tamura T."/>
        </authorList>
    </citation>
    <scope>NUCLEOTIDE SEQUENCE [LARGE SCALE GENOMIC DNA]</scope>
    <source>
        <strain evidence="3 4">NBRC 13090</strain>
    </source>
</reference>
<evidence type="ECO:0000313" key="4">
    <source>
        <dbReference type="Proteomes" id="UP000431826"/>
    </source>
</evidence>
<protein>
    <submittedName>
        <fullName evidence="3">Uncharacterized protein</fullName>
    </submittedName>
</protein>
<evidence type="ECO:0000313" key="3">
    <source>
        <dbReference type="EMBL" id="GFE38909.1"/>
    </source>
</evidence>
<sequence length="104" mass="10751">MAARAGAQERAGDGKTIPTPARIHDNGRMKKGIRRLAGIVVMAAGIGLASWLVFGAPHYWEGDVRLVKAAMGLAATGMITGGAGLIFWRPEDEPVEAAGEVGVG</sequence>
<keyword evidence="2" id="KW-0472">Membrane</keyword>
<proteinExistence type="predicted"/>
<feature type="transmembrane region" description="Helical" evidence="2">
    <location>
        <begin position="36"/>
        <end position="54"/>
    </location>
</feature>
<accession>A0A640USZ3</accession>
<keyword evidence="2" id="KW-1133">Transmembrane helix</keyword>
<evidence type="ECO:0000256" key="1">
    <source>
        <dbReference type="SAM" id="MobiDB-lite"/>
    </source>
</evidence>
<organism evidence="3 4">
    <name type="scientific">Streptomyces tubercidicus</name>
    <dbReference type="NCBI Taxonomy" id="47759"/>
    <lineage>
        <taxon>Bacteria</taxon>
        <taxon>Bacillati</taxon>
        <taxon>Actinomycetota</taxon>
        <taxon>Actinomycetes</taxon>
        <taxon>Kitasatosporales</taxon>
        <taxon>Streptomycetaceae</taxon>
        <taxon>Streptomyces</taxon>
    </lineage>
</organism>